<comment type="caution">
    <text evidence="2">The sequence shown here is derived from an EMBL/GenBank/DDBJ whole genome shotgun (WGS) entry which is preliminary data.</text>
</comment>
<keyword evidence="3" id="KW-1185">Reference proteome</keyword>
<evidence type="ECO:0000313" key="3">
    <source>
        <dbReference type="Proteomes" id="UP001589619"/>
    </source>
</evidence>
<feature type="transmembrane region" description="Helical" evidence="1">
    <location>
        <begin position="185"/>
        <end position="204"/>
    </location>
</feature>
<feature type="transmembrane region" description="Helical" evidence="1">
    <location>
        <begin position="35"/>
        <end position="53"/>
    </location>
</feature>
<keyword evidence="1" id="KW-1133">Transmembrane helix</keyword>
<dbReference type="EMBL" id="JBHMAG010000007">
    <property type="protein sequence ID" value="MFB9751654.1"/>
    <property type="molecule type" value="Genomic_DNA"/>
</dbReference>
<evidence type="ECO:0000256" key="1">
    <source>
        <dbReference type="SAM" id="Phobius"/>
    </source>
</evidence>
<reference evidence="2 3" key="1">
    <citation type="submission" date="2024-09" db="EMBL/GenBank/DDBJ databases">
        <authorList>
            <person name="Sun Q."/>
            <person name="Mori K."/>
        </authorList>
    </citation>
    <scope>NUCLEOTIDE SEQUENCE [LARGE SCALE GENOMIC DNA]</scope>
    <source>
        <strain evidence="2 3">JCM 12520</strain>
    </source>
</reference>
<sequence length="259" mass="29801">MTPLATFWALVRHEYRGKGSWRKQNRSPITRRWKAVYAAIMLAAGLGVTLYLAVHHTLRFEQLWYVTYGLPYMFFFFGYGSYKREWENETYGWWLTMPYPRFWLIAAKWLGALLRILTIWTIVYVLAFAYVSLITIALESYTFADVGHFMVTGFNWLVLTIGFSPFITALGLFTGNTQYTTLRPLLPVLWVLCMGGMGTLYSASFNSEIGDLFAQMNGEHPVTLLPFSWMAAAVIVASWLAAYGLIRLSAYLLDRRLLL</sequence>
<feature type="transmembrane region" description="Helical" evidence="1">
    <location>
        <begin position="153"/>
        <end position="173"/>
    </location>
</feature>
<keyword evidence="1" id="KW-0812">Transmembrane</keyword>
<keyword evidence="1" id="KW-0472">Membrane</keyword>
<name>A0ABV5VTM3_9BACL</name>
<feature type="transmembrane region" description="Helical" evidence="1">
    <location>
        <begin position="224"/>
        <end position="246"/>
    </location>
</feature>
<dbReference type="Proteomes" id="UP001589619">
    <property type="component" value="Unassembled WGS sequence"/>
</dbReference>
<feature type="transmembrane region" description="Helical" evidence="1">
    <location>
        <begin position="102"/>
        <end position="133"/>
    </location>
</feature>
<feature type="transmembrane region" description="Helical" evidence="1">
    <location>
        <begin position="65"/>
        <end position="82"/>
    </location>
</feature>
<evidence type="ECO:0000313" key="2">
    <source>
        <dbReference type="EMBL" id="MFB9751654.1"/>
    </source>
</evidence>
<organism evidence="2 3">
    <name type="scientific">Paenibacillus hodogayensis</name>
    <dbReference type="NCBI Taxonomy" id="279208"/>
    <lineage>
        <taxon>Bacteria</taxon>
        <taxon>Bacillati</taxon>
        <taxon>Bacillota</taxon>
        <taxon>Bacilli</taxon>
        <taxon>Bacillales</taxon>
        <taxon>Paenibacillaceae</taxon>
        <taxon>Paenibacillus</taxon>
    </lineage>
</organism>
<protein>
    <submittedName>
        <fullName evidence="2">ABC transporter permease</fullName>
    </submittedName>
</protein>
<dbReference type="RefSeq" id="WP_344912383.1">
    <property type="nucleotide sequence ID" value="NZ_BAAAYO010000010.1"/>
</dbReference>
<gene>
    <name evidence="2" type="ORF">ACFFNY_08725</name>
</gene>
<accession>A0ABV5VTM3</accession>
<proteinExistence type="predicted"/>